<organism evidence="1 2">
    <name type="scientific">Engystomops pustulosus</name>
    <name type="common">Tungara frog</name>
    <name type="synonym">Physalaemus pustulosus</name>
    <dbReference type="NCBI Taxonomy" id="76066"/>
    <lineage>
        <taxon>Eukaryota</taxon>
        <taxon>Metazoa</taxon>
        <taxon>Chordata</taxon>
        <taxon>Craniata</taxon>
        <taxon>Vertebrata</taxon>
        <taxon>Euteleostomi</taxon>
        <taxon>Amphibia</taxon>
        <taxon>Batrachia</taxon>
        <taxon>Anura</taxon>
        <taxon>Neobatrachia</taxon>
        <taxon>Hyloidea</taxon>
        <taxon>Leptodactylidae</taxon>
        <taxon>Leiuperinae</taxon>
        <taxon>Engystomops</taxon>
    </lineage>
</organism>
<protein>
    <submittedName>
        <fullName evidence="1">Uncharacterized protein</fullName>
    </submittedName>
</protein>
<reference evidence="1" key="1">
    <citation type="thesis" date="2020" institute="ProQuest LLC" country="789 East Eisenhower Parkway, Ann Arbor, MI, USA">
        <title>Comparative Genomics and Chromosome Evolution.</title>
        <authorList>
            <person name="Mudd A.B."/>
        </authorList>
    </citation>
    <scope>NUCLEOTIDE SEQUENCE</scope>
    <source>
        <strain evidence="1">237g6f4</strain>
        <tissue evidence="1">Blood</tissue>
    </source>
</reference>
<dbReference type="Proteomes" id="UP000824782">
    <property type="component" value="Unassembled WGS sequence"/>
</dbReference>
<comment type="caution">
    <text evidence="1">The sequence shown here is derived from an EMBL/GenBank/DDBJ whole genome shotgun (WGS) entry which is preliminary data.</text>
</comment>
<evidence type="ECO:0000313" key="2">
    <source>
        <dbReference type="Proteomes" id="UP000824782"/>
    </source>
</evidence>
<evidence type="ECO:0000313" key="1">
    <source>
        <dbReference type="EMBL" id="KAG8542802.1"/>
    </source>
</evidence>
<keyword evidence="2" id="KW-1185">Reference proteome</keyword>
<proteinExistence type="predicted"/>
<gene>
    <name evidence="1" type="ORF">GDO81_026092</name>
</gene>
<accession>A0AAV6YZQ5</accession>
<sequence length="99" mass="11588">MFPCKSFSDKSTGFQRAQSLGYLQVCDARYLCMATLRPLVVLGHHDSITEKDLVDRPQAVTWHQHPCHHLGYLGSVQIHKRKVQSMHRKKYKRKKKKNK</sequence>
<dbReference type="AlphaFoldDB" id="A0AAV6YZQ5"/>
<name>A0AAV6YZQ5_ENGPU</name>
<dbReference type="EMBL" id="WNYA01004434">
    <property type="protein sequence ID" value="KAG8542802.1"/>
    <property type="molecule type" value="Genomic_DNA"/>
</dbReference>